<keyword evidence="12 18" id="KW-0472">Membrane</keyword>
<keyword evidence="9 16" id="KW-0378">Hydrolase</keyword>
<dbReference type="GO" id="GO:0006915">
    <property type="term" value="P:apoptotic process"/>
    <property type="evidence" value="ECO:0007669"/>
    <property type="project" value="UniProtKB-KW"/>
</dbReference>
<comment type="subcellular location">
    <subcellularLocation>
        <location evidence="2">Golgi apparatus</location>
        <location evidence="2">trans-Golgi network membrane</location>
        <topology evidence="2">Single-pass type I membrane protein</topology>
    </subcellularLocation>
</comment>
<evidence type="ECO:0000256" key="2">
    <source>
        <dbReference type="ARBA" id="ARBA00004393"/>
    </source>
</evidence>
<dbReference type="GO" id="GO:0047372">
    <property type="term" value="F:monoacylglycerol lipase activity"/>
    <property type="evidence" value="ECO:0007669"/>
    <property type="project" value="RHEA"/>
</dbReference>
<evidence type="ECO:0000256" key="1">
    <source>
        <dbReference type="ARBA" id="ARBA00001003"/>
    </source>
</evidence>
<evidence type="ECO:0000256" key="12">
    <source>
        <dbReference type="ARBA" id="ARBA00023136"/>
    </source>
</evidence>
<dbReference type="InterPro" id="IPR018202">
    <property type="entry name" value="Ser_caboxypep_ser_AS"/>
</dbReference>
<keyword evidence="4 16" id="KW-0121">Carboxypeptidase</keyword>
<evidence type="ECO:0000256" key="9">
    <source>
        <dbReference type="ARBA" id="ARBA00022801"/>
    </source>
</evidence>
<comment type="catalytic activity">
    <reaction evidence="14">
        <text>a diacylglycerol + H2O = a monoacylglycerol + a fatty acid + H(+)</text>
        <dbReference type="Rhea" id="RHEA:32731"/>
        <dbReference type="ChEBI" id="CHEBI:15377"/>
        <dbReference type="ChEBI" id="CHEBI:15378"/>
        <dbReference type="ChEBI" id="CHEBI:17408"/>
        <dbReference type="ChEBI" id="CHEBI:18035"/>
        <dbReference type="ChEBI" id="CHEBI:28868"/>
    </reaction>
</comment>
<evidence type="ECO:0000256" key="10">
    <source>
        <dbReference type="ARBA" id="ARBA00022989"/>
    </source>
</evidence>
<feature type="transmembrane region" description="Helical" evidence="18">
    <location>
        <begin position="526"/>
        <end position="546"/>
    </location>
</feature>
<dbReference type="AlphaFoldDB" id="A0A2N1JD23"/>
<dbReference type="GO" id="GO:0004185">
    <property type="term" value="F:serine-type carboxypeptidase activity"/>
    <property type="evidence" value="ECO:0007669"/>
    <property type="project" value="UniProtKB-UniRule"/>
</dbReference>
<gene>
    <name evidence="19" type="primary">KEX1</name>
    <name evidence="19" type="ORF">MVES_001498</name>
</gene>
<dbReference type="GO" id="GO:0120516">
    <property type="term" value="F:diacylglycerol lipase activity"/>
    <property type="evidence" value="ECO:0007669"/>
    <property type="project" value="RHEA"/>
</dbReference>
<keyword evidence="10 18" id="KW-1133">Transmembrane helix</keyword>
<accession>A0A2N1JD23</accession>
<comment type="catalytic activity">
    <reaction evidence="15">
        <text>a monoacylglycerol + H2O = glycerol + a fatty acid + H(+)</text>
        <dbReference type="Rhea" id="RHEA:15245"/>
        <dbReference type="ChEBI" id="CHEBI:15377"/>
        <dbReference type="ChEBI" id="CHEBI:15378"/>
        <dbReference type="ChEBI" id="CHEBI:17408"/>
        <dbReference type="ChEBI" id="CHEBI:17754"/>
        <dbReference type="ChEBI" id="CHEBI:28868"/>
    </reaction>
</comment>
<keyword evidence="6 18" id="KW-0812">Transmembrane</keyword>
<evidence type="ECO:0000256" key="18">
    <source>
        <dbReference type="SAM" id="Phobius"/>
    </source>
</evidence>
<dbReference type="PANTHER" id="PTHR11802:SF190">
    <property type="entry name" value="PHEROMONE-PROCESSING CARBOXYPEPTIDASE KEX1"/>
    <property type="match status" value="1"/>
</dbReference>
<evidence type="ECO:0000313" key="20">
    <source>
        <dbReference type="Proteomes" id="UP000232875"/>
    </source>
</evidence>
<dbReference type="EC" id="3.4.16.-" evidence="16"/>
<protein>
    <recommendedName>
        <fullName evidence="16">Carboxypeptidase</fullName>
        <ecNumber evidence="16">3.4.16.-</ecNumber>
    </recommendedName>
</protein>
<dbReference type="GO" id="GO:0006508">
    <property type="term" value="P:proteolysis"/>
    <property type="evidence" value="ECO:0007669"/>
    <property type="project" value="UniProtKB-KW"/>
</dbReference>
<dbReference type="STRING" id="2020962.A0A2N1JD23"/>
<evidence type="ECO:0000256" key="3">
    <source>
        <dbReference type="ARBA" id="ARBA00009431"/>
    </source>
</evidence>
<dbReference type="Pfam" id="PF00450">
    <property type="entry name" value="Peptidase_S10"/>
    <property type="match status" value="1"/>
</dbReference>
<dbReference type="PANTHER" id="PTHR11802">
    <property type="entry name" value="SERINE PROTEASE FAMILY S10 SERINE CARBOXYPEPTIDASE"/>
    <property type="match status" value="1"/>
</dbReference>
<evidence type="ECO:0000256" key="11">
    <source>
        <dbReference type="ARBA" id="ARBA00023034"/>
    </source>
</evidence>
<comment type="catalytic activity">
    <reaction evidence="1">
        <text>Preferential release of a C-terminal arginine or lysine residue.</text>
        <dbReference type="EC" id="3.4.16.6"/>
    </reaction>
</comment>
<dbReference type="Gene3D" id="3.40.50.1820">
    <property type="entry name" value="alpha/beta hydrolase"/>
    <property type="match status" value="1"/>
</dbReference>
<dbReference type="OrthoDB" id="443318at2759"/>
<keyword evidence="20" id="KW-1185">Reference proteome</keyword>
<evidence type="ECO:0000313" key="19">
    <source>
        <dbReference type="EMBL" id="PKI84446.1"/>
    </source>
</evidence>
<proteinExistence type="inferred from homology"/>
<reference evidence="19 20" key="1">
    <citation type="submission" date="2017-10" db="EMBL/GenBank/DDBJ databases">
        <title>A novel species of cold-tolerant Malassezia isolated from bats.</title>
        <authorList>
            <person name="Lorch J.M."/>
            <person name="Palmer J.M."/>
            <person name="Vanderwolf K.J."/>
            <person name="Schmidt K.Z."/>
            <person name="Verant M.L."/>
            <person name="Weller T.J."/>
            <person name="Blehert D.S."/>
        </authorList>
    </citation>
    <scope>NUCLEOTIDE SEQUENCE [LARGE SCALE GENOMIC DNA]</scope>
    <source>
        <strain evidence="19 20">NWHC:44797-103</strain>
    </source>
</reference>
<dbReference type="RefSeq" id="XP_056062407.1">
    <property type="nucleotide sequence ID" value="XM_056206432.1"/>
</dbReference>
<evidence type="ECO:0000256" key="13">
    <source>
        <dbReference type="ARBA" id="ARBA00023180"/>
    </source>
</evidence>
<evidence type="ECO:0000256" key="14">
    <source>
        <dbReference type="ARBA" id="ARBA00047591"/>
    </source>
</evidence>
<dbReference type="PRINTS" id="PR00724">
    <property type="entry name" value="CRBOXYPTASEC"/>
</dbReference>
<keyword evidence="8" id="KW-0732">Signal</keyword>
<sequence length="599" mass="65351">MTNAVPAAALFVPTLPTLPAAAAGREFEVSAGYLGARAAPDRGGPPRDNAHLYFMLHRAIHTPTQRKLIVWMNGGPGCSSFDGAMMEVGAWRFRDSQLVWTQRGGGWNEFADVLYLDQPVGTGYSFVENDAYASSFEQVTKEFVFAMEQFVEIYPEYAYARHGEHGPGGAVDVYLAGESYAGQFIPYFADALLKAKSSSPFMLRGIAIGNGYMDPVSQYGTEVETMVQQGIWKAGGAEVRTMEPVVAACRAAIAKDAVPRIGYPVCDDILYRIMNITSQTIDGQQYCVNTYDLRRTDTFPACGRNWPREMAPVTSYLRREDVRESLHIDPVKAEAWVECSPKVSRTLAAHAEKAASSVTLLPGLLEAGLPVLIFAGDKDLICNALGLERMVHALRIHDEPVLNQTHAQSWRINGDLVGTWQSAKNLTYAKIANASHMVGYDRPFAAHDMMLRFMHVDMNLPANAAALNTSTVGLDARVLVPDYGKTRLGVHPAARENVSVAQEAAAAAPPPPPPLPTEHLAAYGDWAGNGFVIFLIAMAVLLCLALRRRSRSMTQSYQAVGQHVVAGLPSSERATAQEHAEESVVEMEPFMLGDEDDVK</sequence>
<organism evidence="19 20">
    <name type="scientific">Malassezia vespertilionis</name>
    <dbReference type="NCBI Taxonomy" id="2020962"/>
    <lineage>
        <taxon>Eukaryota</taxon>
        <taxon>Fungi</taxon>
        <taxon>Dikarya</taxon>
        <taxon>Basidiomycota</taxon>
        <taxon>Ustilaginomycotina</taxon>
        <taxon>Malasseziomycetes</taxon>
        <taxon>Malasseziales</taxon>
        <taxon>Malasseziaceae</taxon>
        <taxon>Malassezia</taxon>
    </lineage>
</organism>
<dbReference type="Proteomes" id="UP000232875">
    <property type="component" value="Unassembled WGS sequence"/>
</dbReference>
<evidence type="ECO:0000256" key="5">
    <source>
        <dbReference type="ARBA" id="ARBA00022670"/>
    </source>
</evidence>
<evidence type="ECO:0000256" key="16">
    <source>
        <dbReference type="RuleBase" id="RU361156"/>
    </source>
</evidence>
<dbReference type="SUPFAM" id="SSF53474">
    <property type="entry name" value="alpha/beta-Hydrolases"/>
    <property type="match status" value="1"/>
</dbReference>
<feature type="region of interest" description="Disordered" evidence="17">
    <location>
        <begin position="571"/>
        <end position="599"/>
    </location>
</feature>
<evidence type="ECO:0000256" key="7">
    <source>
        <dbReference type="ARBA" id="ARBA00022703"/>
    </source>
</evidence>
<dbReference type="InterPro" id="IPR001563">
    <property type="entry name" value="Peptidase_S10"/>
</dbReference>
<evidence type="ECO:0000256" key="15">
    <source>
        <dbReference type="ARBA" id="ARBA00048461"/>
    </source>
</evidence>
<dbReference type="EMBL" id="KZ454989">
    <property type="protein sequence ID" value="PKI84446.1"/>
    <property type="molecule type" value="Genomic_DNA"/>
</dbReference>
<keyword evidence="11" id="KW-0333">Golgi apparatus</keyword>
<keyword evidence="13" id="KW-0325">Glycoprotein</keyword>
<evidence type="ECO:0000256" key="8">
    <source>
        <dbReference type="ARBA" id="ARBA00022729"/>
    </source>
</evidence>
<evidence type="ECO:0000256" key="4">
    <source>
        <dbReference type="ARBA" id="ARBA00022645"/>
    </source>
</evidence>
<dbReference type="PROSITE" id="PS00131">
    <property type="entry name" value="CARBOXYPEPT_SER_SER"/>
    <property type="match status" value="1"/>
</dbReference>
<dbReference type="GeneID" id="80901098"/>
<keyword evidence="7" id="KW-0053">Apoptosis</keyword>
<dbReference type="GO" id="GO:0005802">
    <property type="term" value="C:trans-Golgi network"/>
    <property type="evidence" value="ECO:0007669"/>
    <property type="project" value="TreeGrafter"/>
</dbReference>
<keyword evidence="5 16" id="KW-0645">Protease</keyword>
<dbReference type="InterPro" id="IPR029058">
    <property type="entry name" value="AB_hydrolase_fold"/>
</dbReference>
<evidence type="ECO:0000256" key="6">
    <source>
        <dbReference type="ARBA" id="ARBA00022692"/>
    </source>
</evidence>
<comment type="similarity">
    <text evidence="3 16">Belongs to the peptidase S10 family.</text>
</comment>
<name>A0A2N1JD23_9BASI</name>
<evidence type="ECO:0000256" key="17">
    <source>
        <dbReference type="SAM" id="MobiDB-lite"/>
    </source>
</evidence>